<organism evidence="1 2">
    <name type="scientific">Sporothrix curviconia</name>
    <dbReference type="NCBI Taxonomy" id="1260050"/>
    <lineage>
        <taxon>Eukaryota</taxon>
        <taxon>Fungi</taxon>
        <taxon>Dikarya</taxon>
        <taxon>Ascomycota</taxon>
        <taxon>Pezizomycotina</taxon>
        <taxon>Sordariomycetes</taxon>
        <taxon>Sordariomycetidae</taxon>
        <taxon>Ophiostomatales</taxon>
        <taxon>Ophiostomataceae</taxon>
        <taxon>Sporothrix</taxon>
    </lineage>
</organism>
<sequence>MLYKLSFLLRWFVCRTRQSYETLPDFLKPTHLQQTVPHPAWVDAITWPAARDRIIASRAWEGETFAFDEFRRQTGSISVNWPYTDSGAFLDVGLDGEEQVLSPLFENHIRREENWSLSKSATTKFPFMKDGDPAIRGCNVGQHTV</sequence>
<dbReference type="Proteomes" id="UP001642405">
    <property type="component" value="Unassembled WGS sequence"/>
</dbReference>
<dbReference type="Pfam" id="PF11905">
    <property type="entry name" value="DUF3425"/>
    <property type="match status" value="1"/>
</dbReference>
<reference evidence="1 2" key="1">
    <citation type="submission" date="2024-01" db="EMBL/GenBank/DDBJ databases">
        <authorList>
            <person name="Allen C."/>
            <person name="Tagirdzhanova G."/>
        </authorList>
    </citation>
    <scope>NUCLEOTIDE SEQUENCE [LARGE SCALE GENOMIC DNA]</scope>
</reference>
<evidence type="ECO:0000313" key="1">
    <source>
        <dbReference type="EMBL" id="CAK7217021.1"/>
    </source>
</evidence>
<comment type="caution">
    <text evidence="1">The sequence shown here is derived from an EMBL/GenBank/DDBJ whole genome shotgun (WGS) entry which is preliminary data.</text>
</comment>
<dbReference type="PANTHER" id="PTHR37012">
    <property type="entry name" value="B-ZIP TRANSCRIPTION FACTOR (EUROFUNG)-RELATED"/>
    <property type="match status" value="1"/>
</dbReference>
<dbReference type="InterPro" id="IPR021833">
    <property type="entry name" value="DUF3425"/>
</dbReference>
<protein>
    <submittedName>
        <fullName evidence="1">Uncharacterized protein</fullName>
    </submittedName>
</protein>
<dbReference type="PANTHER" id="PTHR37012:SF2">
    <property type="entry name" value="BZIP DOMAIN-CONTAINING PROTEIN-RELATED"/>
    <property type="match status" value="1"/>
</dbReference>
<keyword evidence="2" id="KW-1185">Reference proteome</keyword>
<gene>
    <name evidence="1" type="ORF">SCUCBS95973_003010</name>
</gene>
<proteinExistence type="predicted"/>
<accession>A0ABP0BBV7</accession>
<name>A0ABP0BBV7_9PEZI</name>
<evidence type="ECO:0000313" key="2">
    <source>
        <dbReference type="Proteomes" id="UP001642405"/>
    </source>
</evidence>
<dbReference type="EMBL" id="CAWUHB010000012">
    <property type="protein sequence ID" value="CAK7217021.1"/>
    <property type="molecule type" value="Genomic_DNA"/>
</dbReference>